<evidence type="ECO:0000256" key="1">
    <source>
        <dbReference type="ARBA" id="ARBA00022614"/>
    </source>
</evidence>
<dbReference type="Pfam" id="PF13855">
    <property type="entry name" value="LRR_8"/>
    <property type="match status" value="6"/>
</dbReference>
<keyword evidence="3" id="KW-0677">Repeat</keyword>
<feature type="compositionally biased region" description="Low complexity" evidence="4">
    <location>
        <begin position="1178"/>
        <end position="1204"/>
    </location>
</feature>
<dbReference type="InterPro" id="IPR032675">
    <property type="entry name" value="LRR_dom_sf"/>
</dbReference>
<reference evidence="6 7" key="1">
    <citation type="submission" date="2015-12" db="EMBL/GenBank/DDBJ databases">
        <title>The genome of Folsomia candida.</title>
        <authorList>
            <person name="Faddeeva A."/>
            <person name="Derks M.F."/>
            <person name="Anvar Y."/>
            <person name="Smit S."/>
            <person name="Van Straalen N."/>
            <person name="Roelofs D."/>
        </authorList>
    </citation>
    <scope>NUCLEOTIDE SEQUENCE [LARGE SCALE GENOMIC DNA]</scope>
    <source>
        <strain evidence="6 7">VU population</strain>
        <tissue evidence="6">Whole body</tissue>
    </source>
</reference>
<keyword evidence="5" id="KW-0472">Membrane</keyword>
<feature type="region of interest" description="Disordered" evidence="4">
    <location>
        <begin position="1173"/>
        <end position="1238"/>
    </location>
</feature>
<evidence type="ECO:0000256" key="3">
    <source>
        <dbReference type="ARBA" id="ARBA00022737"/>
    </source>
</evidence>
<dbReference type="SMART" id="SM00364">
    <property type="entry name" value="LRR_BAC"/>
    <property type="match status" value="14"/>
</dbReference>
<evidence type="ECO:0000256" key="4">
    <source>
        <dbReference type="SAM" id="MobiDB-lite"/>
    </source>
</evidence>
<dbReference type="PANTHER" id="PTHR24373">
    <property type="entry name" value="SLIT RELATED LEUCINE-RICH REPEAT NEURONAL PROTEIN"/>
    <property type="match status" value="1"/>
</dbReference>
<evidence type="ECO:0000256" key="5">
    <source>
        <dbReference type="SAM" id="Phobius"/>
    </source>
</evidence>
<gene>
    <name evidence="6" type="ORF">Fcan01_06772</name>
</gene>
<organism evidence="6 7">
    <name type="scientific">Folsomia candida</name>
    <name type="common">Springtail</name>
    <dbReference type="NCBI Taxonomy" id="158441"/>
    <lineage>
        <taxon>Eukaryota</taxon>
        <taxon>Metazoa</taxon>
        <taxon>Ecdysozoa</taxon>
        <taxon>Arthropoda</taxon>
        <taxon>Hexapoda</taxon>
        <taxon>Collembola</taxon>
        <taxon>Entomobryomorpha</taxon>
        <taxon>Isotomoidea</taxon>
        <taxon>Isotomidae</taxon>
        <taxon>Proisotominae</taxon>
        <taxon>Folsomia</taxon>
    </lineage>
</organism>
<protein>
    <submittedName>
        <fullName evidence="6">Chaoptin</fullName>
    </submittedName>
</protein>
<dbReference type="PANTHER" id="PTHR24373:SF370">
    <property type="entry name" value="FISH-LIPS, ISOFORM E"/>
    <property type="match status" value="1"/>
</dbReference>
<feature type="region of interest" description="Disordered" evidence="4">
    <location>
        <begin position="1387"/>
        <end position="1438"/>
    </location>
</feature>
<dbReference type="PROSITE" id="PS51450">
    <property type="entry name" value="LRR"/>
    <property type="match status" value="7"/>
</dbReference>
<sequence>MFHKYIFLFDLRLKRDQMTTFRHKEMIKHVKNKRKTNMKLNRFYKGLLLPTSCLLILAILLPCNFVNGMVEVPNDEEWVSCGEFKETAQLAQCLCYVSEDEGFKVNCDHVVFPTDFPLLPFRQPITYFSQRFVNYQTLPPQAFLASGVPLQTLDLSNNWLRRLTEKSLEGLTESLEILDLSQNRFGDQLNPIFSTTEFKRLPRLRALTLGNNMLSHLDGGIIDNALSLEEFYLDHNELKGVPSKSLKGPNALKILDLSYNQIDELRPDDFAQAVSLIMVNMSKNEIGVIQGGAFRGMSSLKVVDLSWNRLLRLSSDSFMGLASIEEIDVSNNFLSQIPITSMKILPTLKVLRMGSNLLQNLEGTVLKQLPNLEMVDLSRNRLSEIPKGFFSGLSRLREVNLGVNQLRTIPTTVFEGLPYLEKVNLMDNNLLTFPAAALENLHGLNTLILDYNRISALQPSQPSNLTELSLAHNLIREIPPETFKSFPNMTYLNLQGNQVASVEELALPLSLLELNLGSNQLRTIPRFQLPNLEILNLKGNQVGALLQHNFVLLGNIRELNLQNNMISSFFSNSFDGLDALLDLDMSGNKLEFLPKFGNLLDLEILNFSRNHLKEIGSIENMDALKLLDLSSNQLTNLNADIFKNTSSIISLYLQDNKLTSFRGFSGKFDRLKTLDLHNNQISYVYPNSFESFGNLWNLNMNQNRFSLFPTEFLKPCKQLRYIGLSKNHLKNLNEMNFSNFPFLRELDLSGNAIELVIPNAFLNSTQLQKINLSGNKLENLDSNIFRGLLRLELDLSDNYLSSLPPTLFDRGHVQKLQEIKLSRNSFASIPSDALQKQYFYLEELHLAENKITSVAPNLNILVNVKSLDLSFNPLDDASLKNILNEPKTVRILNLANCSIKALPILEMPFLRELNLSGNSLHSFGDTVFQRSTLLEKMDLSKNQFANLDYTLPPSLKQLSLSSNPLTVIAGGNFPQSLQSLKLNSLPSLLKVEKSALVLKNLVELELYDLPKLGYLDIRGILTNVNFLEGFDFEVKDTQIVDQLHPGLTARVNRIGLRGRRVRSISTGAFAGLTSPSISISLINTSLSLLPSILVPVPMSSQVMLDLTGSKITNLSPPFLSQNIQLRGLVPTCDCNAVNLVRYLQATETNNVFCGAPRKLEGTSVLSLTPDDLTCDSGSSTTSPPEPSSISTTTTTSTTPTPSTTDDIIWSVAPSTKSSSKSGKQSSKTNKKVLDASNKSKSEVNNMDSLIFGIVGGVIVLIVLFVIIIVCFVKLSNSSSSTDGIYPPAAPSVVSMGPHQIYGPVGTLGSKCTCSGGNKGHPHHMHPHGGYMMTSAGPYGTVRSNVGKIYGGGGGIYAVQQGQAGPPSLHSLSGMPMSMGPPSLSPYVNATYANSGPASLRHHHQQQHHHHQQQQQQQMQYSSNMQGYYGQDSDYESRR</sequence>
<dbReference type="SMART" id="SM00369">
    <property type="entry name" value="LRR_TYP"/>
    <property type="match status" value="27"/>
</dbReference>
<dbReference type="Pfam" id="PF00560">
    <property type="entry name" value="LRR_1"/>
    <property type="match status" value="1"/>
</dbReference>
<keyword evidence="5" id="KW-0812">Transmembrane</keyword>
<dbReference type="InterPro" id="IPR050328">
    <property type="entry name" value="Dev_Immune_Receptor"/>
</dbReference>
<keyword evidence="1" id="KW-0433">Leucine-rich repeat</keyword>
<dbReference type="Gene3D" id="3.80.10.10">
    <property type="entry name" value="Ribonuclease Inhibitor"/>
    <property type="match status" value="6"/>
</dbReference>
<dbReference type="SUPFAM" id="SSF52058">
    <property type="entry name" value="L domain-like"/>
    <property type="match status" value="4"/>
</dbReference>
<dbReference type="FunFam" id="3.80.10.10:FF:001164">
    <property type="entry name" value="GH01279p"/>
    <property type="match status" value="1"/>
</dbReference>
<dbReference type="Proteomes" id="UP000198287">
    <property type="component" value="Unassembled WGS sequence"/>
</dbReference>
<dbReference type="EMBL" id="LNIX01000003">
    <property type="protein sequence ID" value="OXA57508.1"/>
    <property type="molecule type" value="Genomic_DNA"/>
</dbReference>
<comment type="caution">
    <text evidence="6">The sequence shown here is derived from an EMBL/GenBank/DDBJ whole genome shotgun (WGS) entry which is preliminary data.</text>
</comment>
<accession>A0A226EJY7</accession>
<feature type="compositionally biased region" description="Low complexity" evidence="4">
    <location>
        <begin position="1214"/>
        <end position="1227"/>
    </location>
</feature>
<feature type="transmembrane region" description="Helical" evidence="5">
    <location>
        <begin position="1249"/>
        <end position="1272"/>
    </location>
</feature>
<proteinExistence type="predicted"/>
<dbReference type="InterPro" id="IPR003591">
    <property type="entry name" value="Leu-rich_rpt_typical-subtyp"/>
</dbReference>
<dbReference type="STRING" id="158441.A0A226EJY7"/>
<dbReference type="SMART" id="SM00365">
    <property type="entry name" value="LRR_SD22"/>
    <property type="match status" value="14"/>
</dbReference>
<evidence type="ECO:0000313" key="6">
    <source>
        <dbReference type="EMBL" id="OXA57508.1"/>
    </source>
</evidence>
<keyword evidence="2" id="KW-0732">Signal</keyword>
<dbReference type="OrthoDB" id="8731593at2759"/>
<evidence type="ECO:0000256" key="2">
    <source>
        <dbReference type="ARBA" id="ARBA00022729"/>
    </source>
</evidence>
<dbReference type="OMA" id="ICVIRAR"/>
<keyword evidence="5" id="KW-1133">Transmembrane helix</keyword>
<name>A0A226EJY7_FOLCA</name>
<evidence type="ECO:0000313" key="7">
    <source>
        <dbReference type="Proteomes" id="UP000198287"/>
    </source>
</evidence>
<dbReference type="InterPro" id="IPR001611">
    <property type="entry name" value="Leu-rich_rpt"/>
</dbReference>
<feature type="compositionally biased region" description="Basic residues" evidence="4">
    <location>
        <begin position="1399"/>
        <end position="1411"/>
    </location>
</feature>
<keyword evidence="7" id="KW-1185">Reference proteome</keyword>
<dbReference type="Pfam" id="PF13516">
    <property type="entry name" value="LRR_6"/>
    <property type="match status" value="1"/>
</dbReference>